<feature type="transmembrane region" description="Helical" evidence="1">
    <location>
        <begin position="43"/>
        <end position="64"/>
    </location>
</feature>
<dbReference type="AlphaFoldDB" id="A0A2W5S5H5"/>
<protein>
    <submittedName>
        <fullName evidence="2">UDP-N-acetylmuramate--alanine ligase</fullName>
    </submittedName>
</protein>
<keyword evidence="1" id="KW-0812">Transmembrane</keyword>
<keyword evidence="1" id="KW-1133">Transmembrane helix</keyword>
<keyword evidence="1" id="KW-0472">Membrane</keyword>
<keyword evidence="2" id="KW-0436">Ligase</keyword>
<evidence type="ECO:0000313" key="3">
    <source>
        <dbReference type="Proteomes" id="UP000248975"/>
    </source>
</evidence>
<organism evidence="2 3">
    <name type="scientific">Cereibacter sphaeroides</name>
    <name type="common">Rhodobacter sphaeroides</name>
    <dbReference type="NCBI Taxonomy" id="1063"/>
    <lineage>
        <taxon>Bacteria</taxon>
        <taxon>Pseudomonadati</taxon>
        <taxon>Pseudomonadota</taxon>
        <taxon>Alphaproteobacteria</taxon>
        <taxon>Rhodobacterales</taxon>
        <taxon>Paracoccaceae</taxon>
        <taxon>Cereibacter</taxon>
    </lineage>
</organism>
<comment type="caution">
    <text evidence="2">The sequence shown here is derived from an EMBL/GenBank/DDBJ whole genome shotgun (WGS) entry which is preliminary data.</text>
</comment>
<dbReference type="Pfam" id="PF10658">
    <property type="entry name" value="DUF2484"/>
    <property type="match status" value="1"/>
</dbReference>
<evidence type="ECO:0000313" key="2">
    <source>
        <dbReference type="EMBL" id="PZQ97206.1"/>
    </source>
</evidence>
<dbReference type="GO" id="GO:0016874">
    <property type="term" value="F:ligase activity"/>
    <property type="evidence" value="ECO:0007669"/>
    <property type="project" value="UniProtKB-KW"/>
</dbReference>
<gene>
    <name evidence="2" type="ORF">DI533_14960</name>
</gene>
<dbReference type="InterPro" id="IPR018919">
    <property type="entry name" value="DUF2484"/>
</dbReference>
<dbReference type="EMBL" id="QFQS01000003">
    <property type="protein sequence ID" value="PZQ97206.1"/>
    <property type="molecule type" value="Genomic_DNA"/>
</dbReference>
<sequence>MSASLTLACVWAILASITAMLPMRRQMVPGLTLLISAPFLLAWIGWEHGIWWVLIGLAAFLSMFRRPLIYFARRAMGLEVTDPRSGETS</sequence>
<reference evidence="2 3" key="1">
    <citation type="submission" date="2017-08" db="EMBL/GenBank/DDBJ databases">
        <title>Infants hospitalized years apart are colonized by the same room-sourced microbial strains.</title>
        <authorList>
            <person name="Brooks B."/>
            <person name="Olm M.R."/>
            <person name="Firek B.A."/>
            <person name="Baker R."/>
            <person name="Thomas B.C."/>
            <person name="Morowitz M.J."/>
            <person name="Banfield J.F."/>
        </authorList>
    </citation>
    <scope>NUCLEOTIDE SEQUENCE [LARGE SCALE GENOMIC DNA]</scope>
    <source>
        <strain evidence="2">S2_003_000_R2_11</strain>
    </source>
</reference>
<dbReference type="Proteomes" id="UP000248975">
    <property type="component" value="Unassembled WGS sequence"/>
</dbReference>
<proteinExistence type="predicted"/>
<name>A0A2W5S5H5_CERSP</name>
<evidence type="ECO:0000256" key="1">
    <source>
        <dbReference type="SAM" id="Phobius"/>
    </source>
</evidence>
<accession>A0A2W5S5H5</accession>